<gene>
    <name evidence="5" type="ORF">KDM89_14430</name>
</gene>
<feature type="compositionally biased region" description="Low complexity" evidence="2">
    <location>
        <begin position="162"/>
        <end position="182"/>
    </location>
</feature>
<reference evidence="5" key="1">
    <citation type="submission" date="2021-04" db="EMBL/GenBank/DDBJ databases">
        <title>novel species isolated from subtropical streams in China.</title>
        <authorList>
            <person name="Lu H."/>
        </authorList>
    </citation>
    <scope>NUCLEOTIDE SEQUENCE</scope>
    <source>
        <strain evidence="5">LFS511W</strain>
    </source>
</reference>
<protein>
    <submittedName>
        <fullName evidence="5">FimV family protein</fullName>
    </submittedName>
</protein>
<feature type="signal peptide" evidence="3">
    <location>
        <begin position="1"/>
        <end position="33"/>
    </location>
</feature>
<dbReference type="NCBIfam" id="TIGR03504">
    <property type="entry name" value="FimV_Cterm"/>
    <property type="match status" value="1"/>
</dbReference>
<dbReference type="CDD" id="cd00118">
    <property type="entry name" value="LysM"/>
    <property type="match status" value="1"/>
</dbReference>
<dbReference type="Gene3D" id="3.10.350.10">
    <property type="entry name" value="LysM domain"/>
    <property type="match status" value="1"/>
</dbReference>
<dbReference type="Pfam" id="PF01476">
    <property type="entry name" value="LysM"/>
    <property type="match status" value="1"/>
</dbReference>
<accession>A0A941I603</accession>
<sequence>MQKQKRKSVISLGRNALSVAVASAMLFAADASATGMGRLTVLSALGQPLKAEIELTSPNKEELGSLTPKLASPEAFKRANIEFNAALLSLQFGIEQRGNNYIIKVTSSQPMNEPFVDMLLELNSSNGKLLREYTFLLDPVDLRTGQSAQVAAKNGASQIRTAPQPVQSVPAQQAAKKQVAAANPSQPPAKTAAEHAVKPGETLSKIAGAYRSEGVSLDQMLVALYKANKDAFVGSNMNRLRAGQILQIPDTESVKATAPNATEAHSVVIAHSNDFSAYRGKLAEQVERAPAARTAPAKQAASGKITAKVKETPTPSAESPDKLKLSKAEAGNKAAAEAEKIAKEKAVAEANSRVKELEKNVGELQKLLDVKNKDLAAKEAELTAKSVKKDGKEVKEAEKPVAQPVPVVASTAATASAPAAVQASAVASAPAVASASASASAEKPRRRPVAPPPPPPPEPSFFESLSDWAMPAGAGLIAILAGVGLWANQRRKKQQQFEDSILTGSSMKANSMFGSTGGQSVDTNNSVFNSNFAPSASQLDANEVDPVAEADVYIAYGRDTQAEEILKEALRTQPDRHAVRLKLLEIYFARKDSRQFERVASELYGMTSGTGEEWAQAASMGVSLEPTNPLYAGGQSKEAPVSDAGIGMPTHPLEDLDPEALLSNSMSKDMLEAISIIDTATKPGPQVEEAAPVMATESGPAVIDTSALDFDLGFGDDVPAVPELPANSPAAEPVVKNDEPDLGVIDFDFGEPETPAVQPESVVQSEPELSVADDNSLDFTLPELELNVVPNESIPDLSAMSFDDGVPKLDAEVSLADEHAGDEVPVLDFAIEESVPSDLTSDVPAVDAQASAFEFDLSGIDLNLDPSPVANEIADIPTADAGPESEPENAEMSTKLDLAVAYQEIGDREGARELLEEVVRGGNAEQRERANAMLLQLA</sequence>
<evidence type="ECO:0000256" key="3">
    <source>
        <dbReference type="SAM" id="SignalP"/>
    </source>
</evidence>
<dbReference type="InterPro" id="IPR020012">
    <property type="entry name" value="LysM_FimV"/>
</dbReference>
<dbReference type="AlphaFoldDB" id="A0A941I603"/>
<organism evidence="5 6">
    <name type="scientific">Undibacterium luofuense</name>
    <dbReference type="NCBI Taxonomy" id="2828733"/>
    <lineage>
        <taxon>Bacteria</taxon>
        <taxon>Pseudomonadati</taxon>
        <taxon>Pseudomonadota</taxon>
        <taxon>Betaproteobacteria</taxon>
        <taxon>Burkholderiales</taxon>
        <taxon>Oxalobacteraceae</taxon>
        <taxon>Undibacterium</taxon>
    </lineage>
</organism>
<feature type="region of interest" description="Disordered" evidence="2">
    <location>
        <begin position="289"/>
        <end position="328"/>
    </location>
</feature>
<dbReference type="RefSeq" id="WP_212688626.1">
    <property type="nucleotide sequence ID" value="NZ_JAGSPN010000011.1"/>
</dbReference>
<feature type="domain" description="LysM" evidence="4">
    <location>
        <begin position="193"/>
        <end position="248"/>
    </location>
</feature>
<feature type="coiled-coil region" evidence="1">
    <location>
        <begin position="333"/>
        <end position="381"/>
    </location>
</feature>
<name>A0A941I603_9BURK</name>
<dbReference type="NCBIfam" id="TIGR03505">
    <property type="entry name" value="FimV_core"/>
    <property type="match status" value="1"/>
</dbReference>
<evidence type="ECO:0000256" key="2">
    <source>
        <dbReference type="SAM" id="MobiDB-lite"/>
    </source>
</evidence>
<evidence type="ECO:0000313" key="5">
    <source>
        <dbReference type="EMBL" id="MBR7783342.1"/>
    </source>
</evidence>
<dbReference type="InterPro" id="IPR036779">
    <property type="entry name" value="LysM_dom_sf"/>
</dbReference>
<dbReference type="Proteomes" id="UP000680067">
    <property type="component" value="Unassembled WGS sequence"/>
</dbReference>
<proteinExistence type="predicted"/>
<dbReference type="InterPro" id="IPR057840">
    <property type="entry name" value="FimV_N"/>
</dbReference>
<dbReference type="SMART" id="SM00257">
    <property type="entry name" value="LysM"/>
    <property type="match status" value="1"/>
</dbReference>
<feature type="region of interest" description="Disordered" evidence="2">
    <location>
        <begin position="159"/>
        <end position="195"/>
    </location>
</feature>
<dbReference type="EMBL" id="JAGSPN010000011">
    <property type="protein sequence ID" value="MBR7783342.1"/>
    <property type="molecule type" value="Genomic_DNA"/>
</dbReference>
<feature type="region of interest" description="Disordered" evidence="2">
    <location>
        <begin position="436"/>
        <end position="464"/>
    </location>
</feature>
<dbReference type="Pfam" id="PF25800">
    <property type="entry name" value="FimV_N"/>
    <property type="match status" value="1"/>
</dbReference>
<feature type="chain" id="PRO_5038003648" evidence="3">
    <location>
        <begin position="34"/>
        <end position="938"/>
    </location>
</feature>
<evidence type="ECO:0000313" key="6">
    <source>
        <dbReference type="Proteomes" id="UP000680067"/>
    </source>
</evidence>
<feature type="compositionally biased region" description="Pro residues" evidence="2">
    <location>
        <begin position="449"/>
        <end position="459"/>
    </location>
</feature>
<keyword evidence="6" id="KW-1185">Reference proteome</keyword>
<evidence type="ECO:0000259" key="4">
    <source>
        <dbReference type="PROSITE" id="PS51782"/>
    </source>
</evidence>
<keyword evidence="3" id="KW-0732">Signal</keyword>
<evidence type="ECO:0000256" key="1">
    <source>
        <dbReference type="SAM" id="Coils"/>
    </source>
</evidence>
<dbReference type="PROSITE" id="PS51782">
    <property type="entry name" value="LYSM"/>
    <property type="match status" value="1"/>
</dbReference>
<comment type="caution">
    <text evidence="5">The sequence shown here is derived from an EMBL/GenBank/DDBJ whole genome shotgun (WGS) entry which is preliminary data.</text>
</comment>
<keyword evidence="1" id="KW-0175">Coiled coil</keyword>
<feature type="compositionally biased region" description="Low complexity" evidence="2">
    <location>
        <begin position="289"/>
        <end position="301"/>
    </location>
</feature>
<dbReference type="InterPro" id="IPR020011">
    <property type="entry name" value="FimV_C"/>
</dbReference>
<dbReference type="InterPro" id="IPR018392">
    <property type="entry name" value="LysM"/>
</dbReference>
<dbReference type="InterPro" id="IPR038440">
    <property type="entry name" value="FimV_C_sf"/>
</dbReference>
<dbReference type="Gene3D" id="1.20.58.2200">
    <property type="match status" value="1"/>
</dbReference>